<reference evidence="5" key="2">
    <citation type="submission" date="2020-11" db="EMBL/GenBank/DDBJ databases">
        <authorList>
            <person name="McCartney M.A."/>
            <person name="Auch B."/>
            <person name="Kono T."/>
            <person name="Mallez S."/>
            <person name="Becker A."/>
            <person name="Gohl D.M."/>
            <person name="Silverstein K.A.T."/>
            <person name="Koren S."/>
            <person name="Bechman K.B."/>
            <person name="Herman A."/>
            <person name="Abrahante J.E."/>
            <person name="Garbe J."/>
        </authorList>
    </citation>
    <scope>NUCLEOTIDE SEQUENCE</scope>
    <source>
        <strain evidence="5">Duluth1</strain>
        <tissue evidence="5">Whole animal</tissue>
    </source>
</reference>
<dbReference type="GO" id="GO:0006606">
    <property type="term" value="P:protein import into nucleus"/>
    <property type="evidence" value="ECO:0007669"/>
    <property type="project" value="TreeGrafter"/>
</dbReference>
<dbReference type="PANTHER" id="PTHR11225">
    <property type="entry name" value="NUCLEAR PORE COMPLEX PROTEIN NUP93 NUCLEOPORIN NUP93 DEAD EYE PROTEIN"/>
    <property type="match status" value="1"/>
</dbReference>
<dbReference type="InterPro" id="IPR007231">
    <property type="entry name" value="Nucleoporin_int_Nup93/Nic96"/>
</dbReference>
<gene>
    <name evidence="5" type="ORF">DPMN_170076</name>
</gene>
<sequence>MNDPNDFSDLQQQALQLTADMDTGTDLPRVERNLTQILEAGQRLLAKVGPISQDNTDVKASILLGSKGYDVPKISQKLEGLSAAKTFEPLEPVRDTDIQGFLKNERENALLAVIEQTRQNTFSEADRRHWDCMENEWEREKQKILNALLGSGHDTIDLQPETDSFLMDSVSMQGRSALGNIEIAYARQVYEYNEQVINSAYVKPTFQTCLWRLQKHLITSK</sequence>
<dbReference type="AlphaFoldDB" id="A0A9D4ICK6"/>
<dbReference type="GO" id="GO:0005643">
    <property type="term" value="C:nuclear pore"/>
    <property type="evidence" value="ECO:0007669"/>
    <property type="project" value="UniProtKB-SubCell"/>
</dbReference>
<keyword evidence="3" id="KW-0906">Nuclear pore complex</keyword>
<dbReference type="PANTHER" id="PTHR11225:SF4">
    <property type="entry name" value="NUCLEAR PORE COMPLEX PROTEIN NUP93"/>
    <property type="match status" value="1"/>
</dbReference>
<dbReference type="Proteomes" id="UP000828390">
    <property type="component" value="Unassembled WGS sequence"/>
</dbReference>
<evidence type="ECO:0000313" key="6">
    <source>
        <dbReference type="Proteomes" id="UP000828390"/>
    </source>
</evidence>
<comment type="caution">
    <text evidence="5">The sequence shown here is derived from an EMBL/GenBank/DDBJ whole genome shotgun (WGS) entry which is preliminary data.</text>
</comment>
<keyword evidence="3" id="KW-0811">Translocation</keyword>
<evidence type="ECO:0000313" key="5">
    <source>
        <dbReference type="EMBL" id="KAH3768860.1"/>
    </source>
</evidence>
<comment type="similarity">
    <text evidence="2">Belongs to the nucleoporin interacting component (NIC) family.</text>
</comment>
<accession>A0A9D4ICK6</accession>
<evidence type="ECO:0000256" key="3">
    <source>
        <dbReference type="ARBA" id="ARBA00023132"/>
    </source>
</evidence>
<evidence type="ECO:0000256" key="1">
    <source>
        <dbReference type="ARBA" id="ARBA00004567"/>
    </source>
</evidence>
<keyword evidence="4" id="KW-0539">Nucleus</keyword>
<evidence type="ECO:0000256" key="2">
    <source>
        <dbReference type="ARBA" id="ARBA00010186"/>
    </source>
</evidence>
<keyword evidence="3" id="KW-0653">Protein transport</keyword>
<name>A0A9D4ICK6_DREPO</name>
<keyword evidence="6" id="KW-1185">Reference proteome</keyword>
<keyword evidence="3" id="KW-0813">Transport</keyword>
<dbReference type="EMBL" id="JAIWYP010000009">
    <property type="protein sequence ID" value="KAH3768860.1"/>
    <property type="molecule type" value="Genomic_DNA"/>
</dbReference>
<protein>
    <submittedName>
        <fullName evidence="5">Uncharacterized protein</fullName>
    </submittedName>
</protein>
<comment type="subcellular location">
    <subcellularLocation>
        <location evidence="1">Nucleus</location>
        <location evidence="1">Nuclear pore complex</location>
    </subcellularLocation>
</comment>
<dbReference type="GO" id="GO:0017056">
    <property type="term" value="F:structural constituent of nuclear pore"/>
    <property type="evidence" value="ECO:0007669"/>
    <property type="project" value="InterPro"/>
</dbReference>
<organism evidence="5 6">
    <name type="scientific">Dreissena polymorpha</name>
    <name type="common">Zebra mussel</name>
    <name type="synonym">Mytilus polymorpha</name>
    <dbReference type="NCBI Taxonomy" id="45954"/>
    <lineage>
        <taxon>Eukaryota</taxon>
        <taxon>Metazoa</taxon>
        <taxon>Spiralia</taxon>
        <taxon>Lophotrochozoa</taxon>
        <taxon>Mollusca</taxon>
        <taxon>Bivalvia</taxon>
        <taxon>Autobranchia</taxon>
        <taxon>Heteroconchia</taxon>
        <taxon>Euheterodonta</taxon>
        <taxon>Imparidentia</taxon>
        <taxon>Neoheterodontei</taxon>
        <taxon>Myida</taxon>
        <taxon>Dreissenoidea</taxon>
        <taxon>Dreissenidae</taxon>
        <taxon>Dreissena</taxon>
    </lineage>
</organism>
<reference evidence="5" key="1">
    <citation type="journal article" date="2019" name="bioRxiv">
        <title>The Genome of the Zebra Mussel, Dreissena polymorpha: A Resource for Invasive Species Research.</title>
        <authorList>
            <person name="McCartney M.A."/>
            <person name="Auch B."/>
            <person name="Kono T."/>
            <person name="Mallez S."/>
            <person name="Zhang Y."/>
            <person name="Obille A."/>
            <person name="Becker A."/>
            <person name="Abrahante J.E."/>
            <person name="Garbe J."/>
            <person name="Badalamenti J.P."/>
            <person name="Herman A."/>
            <person name="Mangelson H."/>
            <person name="Liachko I."/>
            <person name="Sullivan S."/>
            <person name="Sone E.D."/>
            <person name="Koren S."/>
            <person name="Silverstein K.A.T."/>
            <person name="Beckman K.B."/>
            <person name="Gohl D.M."/>
        </authorList>
    </citation>
    <scope>NUCLEOTIDE SEQUENCE</scope>
    <source>
        <strain evidence="5">Duluth1</strain>
        <tissue evidence="5">Whole animal</tissue>
    </source>
</reference>
<proteinExistence type="inferred from homology"/>
<dbReference type="GO" id="GO:0016973">
    <property type="term" value="P:poly(A)+ mRNA export from nucleus"/>
    <property type="evidence" value="ECO:0007669"/>
    <property type="project" value="TreeGrafter"/>
</dbReference>
<evidence type="ECO:0000256" key="4">
    <source>
        <dbReference type="ARBA" id="ARBA00023242"/>
    </source>
</evidence>
<keyword evidence="3" id="KW-0509">mRNA transport</keyword>